<reference evidence="2 3" key="1">
    <citation type="submission" date="2018-03" db="EMBL/GenBank/DDBJ databases">
        <title>Genomic Encyclopedia of Archaeal and Bacterial Type Strains, Phase II (KMG-II): from individual species to whole genera.</title>
        <authorList>
            <person name="Goeker M."/>
        </authorList>
    </citation>
    <scope>NUCLEOTIDE SEQUENCE [LARGE SCALE GENOMIC DNA]</scope>
    <source>
        <strain evidence="2 3">DSM 45312</strain>
    </source>
</reference>
<dbReference type="RefSeq" id="WP_106582274.1">
    <property type="nucleotide sequence ID" value="NZ_PYGA01000004.1"/>
</dbReference>
<dbReference type="AlphaFoldDB" id="A0A2P8DP07"/>
<feature type="domain" description="SnoaL-like" evidence="1">
    <location>
        <begin position="10"/>
        <end position="117"/>
    </location>
</feature>
<evidence type="ECO:0000313" key="2">
    <source>
        <dbReference type="EMBL" id="PSK98952.1"/>
    </source>
</evidence>
<evidence type="ECO:0000259" key="1">
    <source>
        <dbReference type="Pfam" id="PF12680"/>
    </source>
</evidence>
<dbReference type="InterPro" id="IPR032710">
    <property type="entry name" value="NTF2-like_dom_sf"/>
</dbReference>
<sequence length="143" mass="15674">MDRTPDQILHRMLELLTAKDMDAIADLWAPHGTAAFPFAEAGAPTHLSGRETIRAYLAGYTDVYDVTGVPAMHVHHTGDPATVIVEFTATGRTVRTGDPYRIDYITVITVHDGHITECRDYWSPVQTARASGDLDALRQGLNA</sequence>
<dbReference type="SUPFAM" id="SSF54427">
    <property type="entry name" value="NTF2-like"/>
    <property type="match status" value="1"/>
</dbReference>
<dbReference type="OrthoDB" id="3681559at2"/>
<accession>A0A2P8DP07</accession>
<dbReference type="EMBL" id="PYGA01000004">
    <property type="protein sequence ID" value="PSK98952.1"/>
    <property type="molecule type" value="Genomic_DNA"/>
</dbReference>
<organism evidence="2 3">
    <name type="scientific">Murinocardiopsis flavida</name>
    <dbReference type="NCBI Taxonomy" id="645275"/>
    <lineage>
        <taxon>Bacteria</taxon>
        <taxon>Bacillati</taxon>
        <taxon>Actinomycetota</taxon>
        <taxon>Actinomycetes</taxon>
        <taxon>Streptosporangiales</taxon>
        <taxon>Nocardiopsidaceae</taxon>
        <taxon>Murinocardiopsis</taxon>
    </lineage>
</organism>
<dbReference type="InterPro" id="IPR037401">
    <property type="entry name" value="SnoaL-like"/>
</dbReference>
<dbReference type="Pfam" id="PF12680">
    <property type="entry name" value="SnoaL_2"/>
    <property type="match status" value="1"/>
</dbReference>
<dbReference type="Proteomes" id="UP000240542">
    <property type="component" value="Unassembled WGS sequence"/>
</dbReference>
<gene>
    <name evidence="2" type="ORF">CLV63_104176</name>
</gene>
<dbReference type="Gene3D" id="3.10.450.50">
    <property type="match status" value="1"/>
</dbReference>
<evidence type="ECO:0000313" key="3">
    <source>
        <dbReference type="Proteomes" id="UP000240542"/>
    </source>
</evidence>
<proteinExistence type="predicted"/>
<comment type="caution">
    <text evidence="2">The sequence shown here is derived from an EMBL/GenBank/DDBJ whole genome shotgun (WGS) entry which is preliminary data.</text>
</comment>
<protein>
    <recommendedName>
        <fullName evidence="1">SnoaL-like domain-containing protein</fullName>
    </recommendedName>
</protein>
<name>A0A2P8DP07_9ACTN</name>
<keyword evidence="3" id="KW-1185">Reference proteome</keyword>